<dbReference type="InterPro" id="IPR050984">
    <property type="entry name" value="Gfo/Idh/MocA_domain"/>
</dbReference>
<dbReference type="Gene3D" id="3.30.360.10">
    <property type="entry name" value="Dihydrodipicolinate Reductase, domain 2"/>
    <property type="match status" value="1"/>
</dbReference>
<proteinExistence type="inferred from homology"/>
<protein>
    <submittedName>
        <fullName evidence="6">Gfo/Idh/MocA family oxidoreductase</fullName>
    </submittedName>
</protein>
<feature type="transmembrane region" description="Helical" evidence="3">
    <location>
        <begin position="7"/>
        <end position="25"/>
    </location>
</feature>
<keyword evidence="7" id="KW-1185">Reference proteome</keyword>
<keyword evidence="3" id="KW-0472">Membrane</keyword>
<evidence type="ECO:0000256" key="2">
    <source>
        <dbReference type="ARBA" id="ARBA00023002"/>
    </source>
</evidence>
<dbReference type="Proteomes" id="UP001312865">
    <property type="component" value="Unassembled WGS sequence"/>
</dbReference>
<keyword evidence="2" id="KW-0560">Oxidoreductase</keyword>
<reference evidence="6 7" key="1">
    <citation type="journal article" date="2018" name="J. Microbiol.">
        <title>Bacillus spongiae sp. nov., isolated from sponge of Jeju Island.</title>
        <authorList>
            <person name="Lee G.E."/>
            <person name="Im W.T."/>
            <person name="Park J.S."/>
        </authorList>
    </citation>
    <scope>NUCLEOTIDE SEQUENCE [LARGE SCALE GENOMIC DNA]</scope>
    <source>
        <strain evidence="6 7">135PIL107-10</strain>
    </source>
</reference>
<feature type="domain" description="Gfo/Idh/MocA-like oxidoreductase N-terminal" evidence="4">
    <location>
        <begin position="12"/>
        <end position="123"/>
    </location>
</feature>
<evidence type="ECO:0000313" key="6">
    <source>
        <dbReference type="EMBL" id="MEI5907511.1"/>
    </source>
</evidence>
<dbReference type="SUPFAM" id="SSF51735">
    <property type="entry name" value="NAD(P)-binding Rossmann-fold domains"/>
    <property type="match status" value="1"/>
</dbReference>
<accession>A0ABU8HEA3</accession>
<evidence type="ECO:0000256" key="1">
    <source>
        <dbReference type="ARBA" id="ARBA00010928"/>
    </source>
</evidence>
<dbReference type="InterPro" id="IPR036291">
    <property type="entry name" value="NAD(P)-bd_dom_sf"/>
</dbReference>
<evidence type="ECO:0000256" key="3">
    <source>
        <dbReference type="SAM" id="Phobius"/>
    </source>
</evidence>
<name>A0ABU8HEA3_9BACI</name>
<dbReference type="PANTHER" id="PTHR22604:SF105">
    <property type="entry name" value="TRANS-1,2-DIHYDROBENZENE-1,2-DIOL DEHYDROGENASE"/>
    <property type="match status" value="1"/>
</dbReference>
<keyword evidence="3" id="KW-0812">Transmembrane</keyword>
<dbReference type="EMBL" id="JBBAXC010000007">
    <property type="protein sequence ID" value="MEI5907511.1"/>
    <property type="molecule type" value="Genomic_DNA"/>
</dbReference>
<dbReference type="Pfam" id="PF01408">
    <property type="entry name" value="GFO_IDH_MocA"/>
    <property type="match status" value="1"/>
</dbReference>
<dbReference type="InterPro" id="IPR055170">
    <property type="entry name" value="GFO_IDH_MocA-like_dom"/>
</dbReference>
<evidence type="ECO:0000259" key="5">
    <source>
        <dbReference type="Pfam" id="PF22725"/>
    </source>
</evidence>
<gene>
    <name evidence="6" type="ORF">WAK64_10620</name>
</gene>
<evidence type="ECO:0000313" key="7">
    <source>
        <dbReference type="Proteomes" id="UP001312865"/>
    </source>
</evidence>
<dbReference type="PANTHER" id="PTHR22604">
    <property type="entry name" value="OXIDOREDUCTASES"/>
    <property type="match status" value="1"/>
</dbReference>
<keyword evidence="3" id="KW-1133">Transmembrane helix</keyword>
<sequence length="334" mass="37786">MGKNIKWGILSTATIAVNAIIPAILSAKNSEAAAIASSNPKVDEWARKFNIKQVYRSYDELLHDEEIEAVYIPFPNHLHKEWVIKAAIKGKHVLVEKPAALTSEDVMEMVQICKEHKVLFMEAFMYQFQPQHLFVKEIIDSGEIGEVRHLSSTFTFPLNIHQHTHEFRLNAKHGGGSIWDVGCYCIHAAKTLIKEELKSVYVSGRFHPDHHVDMTATGILTFSRDVTASFHCSFEESFRNTYEIHGTKGTIFLPNAFCSDRVDGGLGEVTVMNGGGEIRTELFKANQYVLQMEHFAECILAGKEVWYSGTETFHNTRVIEACYQSLTEEKIVHL</sequence>
<comment type="caution">
    <text evidence="6">The sequence shown here is derived from an EMBL/GenBank/DDBJ whole genome shotgun (WGS) entry which is preliminary data.</text>
</comment>
<dbReference type="Pfam" id="PF22725">
    <property type="entry name" value="GFO_IDH_MocA_C3"/>
    <property type="match status" value="1"/>
</dbReference>
<feature type="domain" description="GFO/IDH/MocA-like oxidoreductase" evidence="5">
    <location>
        <begin position="134"/>
        <end position="251"/>
    </location>
</feature>
<dbReference type="SUPFAM" id="SSF55347">
    <property type="entry name" value="Glyceraldehyde-3-phosphate dehydrogenase-like, C-terminal domain"/>
    <property type="match status" value="1"/>
</dbReference>
<dbReference type="InterPro" id="IPR000683">
    <property type="entry name" value="Gfo/Idh/MocA-like_OxRdtase_N"/>
</dbReference>
<organism evidence="6 7">
    <name type="scientific">Bacillus spongiae</name>
    <dbReference type="NCBI Taxonomy" id="2683610"/>
    <lineage>
        <taxon>Bacteria</taxon>
        <taxon>Bacillati</taxon>
        <taxon>Bacillota</taxon>
        <taxon>Bacilli</taxon>
        <taxon>Bacillales</taxon>
        <taxon>Bacillaceae</taxon>
        <taxon>Bacillus</taxon>
    </lineage>
</organism>
<dbReference type="Gene3D" id="3.40.50.720">
    <property type="entry name" value="NAD(P)-binding Rossmann-like Domain"/>
    <property type="match status" value="1"/>
</dbReference>
<evidence type="ECO:0000259" key="4">
    <source>
        <dbReference type="Pfam" id="PF01408"/>
    </source>
</evidence>
<comment type="similarity">
    <text evidence="1">Belongs to the Gfo/Idh/MocA family.</text>
</comment>
<dbReference type="RefSeq" id="WP_336586945.1">
    <property type="nucleotide sequence ID" value="NZ_JBBAXC010000007.1"/>
</dbReference>